<comment type="caution">
    <text evidence="1">The sequence shown here is derived from an EMBL/GenBank/DDBJ whole genome shotgun (WGS) entry which is preliminary data.</text>
</comment>
<organism evidence="1 2">
    <name type="scientific">Petrolisthes manimaculis</name>
    <dbReference type="NCBI Taxonomy" id="1843537"/>
    <lineage>
        <taxon>Eukaryota</taxon>
        <taxon>Metazoa</taxon>
        <taxon>Ecdysozoa</taxon>
        <taxon>Arthropoda</taxon>
        <taxon>Crustacea</taxon>
        <taxon>Multicrustacea</taxon>
        <taxon>Malacostraca</taxon>
        <taxon>Eumalacostraca</taxon>
        <taxon>Eucarida</taxon>
        <taxon>Decapoda</taxon>
        <taxon>Pleocyemata</taxon>
        <taxon>Anomura</taxon>
        <taxon>Galatheoidea</taxon>
        <taxon>Porcellanidae</taxon>
        <taxon>Petrolisthes</taxon>
    </lineage>
</organism>
<dbReference type="InterPro" id="IPR011993">
    <property type="entry name" value="PH-like_dom_sf"/>
</dbReference>
<dbReference type="EMBL" id="JAWZYT010002753">
    <property type="protein sequence ID" value="KAK4302309.1"/>
    <property type="molecule type" value="Genomic_DNA"/>
</dbReference>
<sequence length="95" mass="11002">MGCVASKPDINDHHHNIFQVVNVDDLGHRFTAAKLEVTEAELILHQRGKTPTRWPLRCLRRFTAAKLEVTEAELILHQRGKTPTRWPLRCLRRSV</sequence>
<dbReference type="Gene3D" id="2.30.29.30">
    <property type="entry name" value="Pleckstrin-homology domain (PH domain)/Phosphotyrosine-binding domain (PTB)"/>
    <property type="match status" value="2"/>
</dbReference>
<reference evidence="1" key="1">
    <citation type="submission" date="2023-11" db="EMBL/GenBank/DDBJ databases">
        <title>Genome assemblies of two species of porcelain crab, Petrolisthes cinctipes and Petrolisthes manimaculis (Anomura: Porcellanidae).</title>
        <authorList>
            <person name="Angst P."/>
        </authorList>
    </citation>
    <scope>NUCLEOTIDE SEQUENCE</scope>
    <source>
        <strain evidence="1">PB745_02</strain>
        <tissue evidence="1">Gill</tissue>
    </source>
</reference>
<dbReference type="AlphaFoldDB" id="A0AAE1P7H8"/>
<accession>A0AAE1P7H8</accession>
<gene>
    <name evidence="1" type="ORF">Pmani_025593</name>
</gene>
<protein>
    <submittedName>
        <fullName evidence="1">Uncharacterized protein</fullName>
    </submittedName>
</protein>
<name>A0AAE1P7H8_9EUCA</name>
<evidence type="ECO:0000313" key="2">
    <source>
        <dbReference type="Proteomes" id="UP001292094"/>
    </source>
</evidence>
<evidence type="ECO:0000313" key="1">
    <source>
        <dbReference type="EMBL" id="KAK4302309.1"/>
    </source>
</evidence>
<dbReference type="SUPFAM" id="SSF50729">
    <property type="entry name" value="PH domain-like"/>
    <property type="match status" value="1"/>
</dbReference>
<proteinExistence type="predicted"/>
<dbReference type="Proteomes" id="UP001292094">
    <property type="component" value="Unassembled WGS sequence"/>
</dbReference>
<keyword evidence="2" id="KW-1185">Reference proteome</keyword>